<keyword evidence="3" id="KW-1185">Reference proteome</keyword>
<feature type="domain" description="KTSC" evidence="1">
    <location>
        <begin position="5"/>
        <end position="63"/>
    </location>
</feature>
<proteinExistence type="predicted"/>
<dbReference type="RefSeq" id="WP_269038036.1">
    <property type="nucleotide sequence ID" value="NZ_CP114040.1"/>
</dbReference>
<dbReference type="InterPro" id="IPR025309">
    <property type="entry name" value="KTSC_dom"/>
</dbReference>
<evidence type="ECO:0000259" key="1">
    <source>
        <dbReference type="Pfam" id="PF13619"/>
    </source>
</evidence>
<evidence type="ECO:0000313" key="2">
    <source>
        <dbReference type="EMBL" id="WAS95690.1"/>
    </source>
</evidence>
<organism evidence="2 3">
    <name type="scientific">Nannocystis punicea</name>
    <dbReference type="NCBI Taxonomy" id="2995304"/>
    <lineage>
        <taxon>Bacteria</taxon>
        <taxon>Pseudomonadati</taxon>
        <taxon>Myxococcota</taxon>
        <taxon>Polyangia</taxon>
        <taxon>Nannocystales</taxon>
        <taxon>Nannocystaceae</taxon>
        <taxon>Nannocystis</taxon>
    </lineage>
</organism>
<accession>A0ABY7H9C5</accession>
<dbReference type="Pfam" id="PF13619">
    <property type="entry name" value="KTSC"/>
    <property type="match status" value="1"/>
</dbReference>
<protein>
    <submittedName>
        <fullName evidence="2">KTSC domain-containing protein</fullName>
    </submittedName>
</protein>
<reference evidence="2" key="1">
    <citation type="submission" date="2022-11" db="EMBL/GenBank/DDBJ databases">
        <title>Minimal conservation of predation-associated metabolite biosynthetic gene clusters underscores biosynthetic potential of Myxococcota including descriptions for ten novel species: Archangium lansinium sp. nov., Myxococcus landrumus sp. nov., Nannocystis bai.</title>
        <authorList>
            <person name="Ahearne A."/>
            <person name="Stevens C."/>
            <person name="Dowd S."/>
        </authorList>
    </citation>
    <scope>NUCLEOTIDE SEQUENCE</scope>
    <source>
        <strain evidence="2">Fl3</strain>
    </source>
</reference>
<sequence>MPSFTSTAIRRAEYDDRTETLRIWFVETGGPYVYHDVPRRLFERLCDAASKGRYFNDHIRDRFDVSVP</sequence>
<evidence type="ECO:0000313" key="3">
    <source>
        <dbReference type="Proteomes" id="UP001164459"/>
    </source>
</evidence>
<dbReference type="Proteomes" id="UP001164459">
    <property type="component" value="Chromosome"/>
</dbReference>
<name>A0ABY7H9C5_9BACT</name>
<dbReference type="EMBL" id="CP114040">
    <property type="protein sequence ID" value="WAS95690.1"/>
    <property type="molecule type" value="Genomic_DNA"/>
</dbReference>
<gene>
    <name evidence="2" type="ORF">O0S08_05965</name>
</gene>